<name>X1FD42_9ZZZZ</name>
<dbReference type="InterPro" id="IPR000073">
    <property type="entry name" value="AB_hydrolase_1"/>
</dbReference>
<comment type="caution">
    <text evidence="2">The sequence shown here is derived from an EMBL/GenBank/DDBJ whole genome shotgun (WGS) entry which is preliminary data.</text>
</comment>
<protein>
    <recommendedName>
        <fullName evidence="1">AB hydrolase-1 domain-containing protein</fullName>
    </recommendedName>
</protein>
<dbReference type="Gene3D" id="3.40.50.1820">
    <property type="entry name" value="alpha/beta hydrolase"/>
    <property type="match status" value="1"/>
</dbReference>
<dbReference type="PANTHER" id="PTHR42103:SF2">
    <property type="entry name" value="AB HYDROLASE-1 DOMAIN-CONTAINING PROTEIN"/>
    <property type="match status" value="1"/>
</dbReference>
<accession>X1FD42</accession>
<evidence type="ECO:0000313" key="2">
    <source>
        <dbReference type="EMBL" id="GAH43541.1"/>
    </source>
</evidence>
<dbReference type="InterPro" id="IPR029058">
    <property type="entry name" value="AB_hydrolase_fold"/>
</dbReference>
<feature type="domain" description="AB hydrolase-1" evidence="1">
    <location>
        <begin position="19"/>
        <end position="76"/>
    </location>
</feature>
<dbReference type="AlphaFoldDB" id="X1FD42"/>
<sequence length="120" mass="13282">MYNNVVSGVFNMCVQNKISCLRFNFRGVGSSTGSHTSGNGELSDVEACIDYLINEKNIEKIIICGYSYGAAIGCSVVNFSEKIIGYCAISFPWDFMGSKYKKLSQTKKPKLFIQGKSYKT</sequence>
<evidence type="ECO:0000259" key="1">
    <source>
        <dbReference type="Pfam" id="PF00561"/>
    </source>
</evidence>
<reference evidence="2" key="1">
    <citation type="journal article" date="2014" name="Front. Microbiol.">
        <title>High frequency of phylogenetically diverse reductive dehalogenase-homologous genes in deep subseafloor sedimentary metagenomes.</title>
        <authorList>
            <person name="Kawai M."/>
            <person name="Futagami T."/>
            <person name="Toyoda A."/>
            <person name="Takaki Y."/>
            <person name="Nishi S."/>
            <person name="Hori S."/>
            <person name="Arai W."/>
            <person name="Tsubouchi T."/>
            <person name="Morono Y."/>
            <person name="Uchiyama I."/>
            <person name="Ito T."/>
            <person name="Fujiyama A."/>
            <person name="Inagaki F."/>
            <person name="Takami H."/>
        </authorList>
    </citation>
    <scope>NUCLEOTIDE SEQUENCE</scope>
    <source>
        <strain evidence="2">Expedition CK06-06</strain>
    </source>
</reference>
<organism evidence="2">
    <name type="scientific">marine sediment metagenome</name>
    <dbReference type="NCBI Taxonomy" id="412755"/>
    <lineage>
        <taxon>unclassified sequences</taxon>
        <taxon>metagenomes</taxon>
        <taxon>ecological metagenomes</taxon>
    </lineage>
</organism>
<proteinExistence type="predicted"/>
<gene>
    <name evidence="2" type="ORF">S03H2_21263</name>
</gene>
<dbReference type="Pfam" id="PF00561">
    <property type="entry name" value="Abhydrolase_1"/>
    <property type="match status" value="1"/>
</dbReference>
<dbReference type="SUPFAM" id="SSF53474">
    <property type="entry name" value="alpha/beta-Hydrolases"/>
    <property type="match status" value="1"/>
</dbReference>
<dbReference type="EMBL" id="BARU01011297">
    <property type="protein sequence ID" value="GAH43541.1"/>
    <property type="molecule type" value="Genomic_DNA"/>
</dbReference>
<dbReference type="PANTHER" id="PTHR42103">
    <property type="entry name" value="ALPHA/BETA-HYDROLASES SUPERFAMILY PROTEIN"/>
    <property type="match status" value="1"/>
</dbReference>